<evidence type="ECO:0000256" key="3">
    <source>
        <dbReference type="ARBA" id="ARBA00023127"/>
    </source>
</evidence>
<dbReference type="Pfam" id="PF00134">
    <property type="entry name" value="Cyclin_N"/>
    <property type="match status" value="1"/>
</dbReference>
<dbReference type="PANTHER" id="PTHR10177">
    <property type="entry name" value="CYCLINS"/>
    <property type="match status" value="1"/>
</dbReference>
<dbReference type="GO" id="GO:0044772">
    <property type="term" value="P:mitotic cell cycle phase transition"/>
    <property type="evidence" value="ECO:0007669"/>
    <property type="project" value="InterPro"/>
</dbReference>
<accession>A0A1D1ZNL8</accession>
<evidence type="ECO:0000256" key="6">
    <source>
        <dbReference type="SAM" id="MobiDB-lite"/>
    </source>
</evidence>
<evidence type="ECO:0000256" key="4">
    <source>
        <dbReference type="ARBA" id="ARBA00023306"/>
    </source>
</evidence>
<dbReference type="InterPro" id="IPR036915">
    <property type="entry name" value="Cyclin-like_sf"/>
</dbReference>
<feature type="compositionally biased region" description="Polar residues" evidence="6">
    <location>
        <begin position="112"/>
        <end position="123"/>
    </location>
</feature>
<dbReference type="SUPFAM" id="SSF47954">
    <property type="entry name" value="Cyclin-like"/>
    <property type="match status" value="2"/>
</dbReference>
<evidence type="ECO:0000259" key="8">
    <source>
        <dbReference type="SMART" id="SM01332"/>
    </source>
</evidence>
<dbReference type="InterPro" id="IPR006671">
    <property type="entry name" value="Cyclin_N"/>
</dbReference>
<dbReference type="InterPro" id="IPR046965">
    <property type="entry name" value="Cyclin_A/B-like"/>
</dbReference>
<feature type="compositionally biased region" description="Polar residues" evidence="6">
    <location>
        <begin position="149"/>
        <end position="162"/>
    </location>
</feature>
<proteinExistence type="inferred from homology"/>
<name>A0A1D1ZNL8_AUXPR</name>
<evidence type="ECO:0000256" key="1">
    <source>
        <dbReference type="ARBA" id="ARBA00006955"/>
    </source>
</evidence>
<dbReference type="Pfam" id="PF02984">
    <property type="entry name" value="Cyclin_C"/>
    <property type="match status" value="1"/>
</dbReference>
<evidence type="ECO:0000313" key="9">
    <source>
        <dbReference type="EMBL" id="JAT68441.1"/>
    </source>
</evidence>
<dbReference type="SMART" id="SM00385">
    <property type="entry name" value="CYCLIN"/>
    <property type="match status" value="2"/>
</dbReference>
<feature type="non-terminal residue" evidence="9">
    <location>
        <position position="1"/>
    </location>
</feature>
<evidence type="ECO:0000256" key="2">
    <source>
        <dbReference type="ARBA" id="ARBA00022618"/>
    </source>
</evidence>
<dbReference type="GO" id="GO:0051301">
    <property type="term" value="P:cell division"/>
    <property type="evidence" value="ECO:0007669"/>
    <property type="project" value="UniProtKB-KW"/>
</dbReference>
<dbReference type="Gene3D" id="1.10.472.10">
    <property type="entry name" value="Cyclin-like"/>
    <property type="match status" value="2"/>
</dbReference>
<protein>
    <submittedName>
        <fullName evidence="9">Uncharacterized protein</fullName>
    </submittedName>
</protein>
<organism evidence="9">
    <name type="scientific">Auxenochlorella protothecoides</name>
    <name type="common">Green microalga</name>
    <name type="synonym">Chlorella protothecoides</name>
    <dbReference type="NCBI Taxonomy" id="3075"/>
    <lineage>
        <taxon>Eukaryota</taxon>
        <taxon>Viridiplantae</taxon>
        <taxon>Chlorophyta</taxon>
        <taxon>core chlorophytes</taxon>
        <taxon>Trebouxiophyceae</taxon>
        <taxon>Chlorellales</taxon>
        <taxon>Chlorellaceae</taxon>
        <taxon>Auxenochlorella</taxon>
    </lineage>
</organism>
<dbReference type="InterPro" id="IPR048258">
    <property type="entry name" value="Cyclins_cyclin-box"/>
</dbReference>
<feature type="compositionally biased region" description="Low complexity" evidence="6">
    <location>
        <begin position="164"/>
        <end position="178"/>
    </location>
</feature>
<reference evidence="9" key="1">
    <citation type="submission" date="2015-08" db="EMBL/GenBank/DDBJ databases">
        <authorList>
            <person name="Babu N.S."/>
            <person name="Beckwith C.J."/>
            <person name="Beseler K.G."/>
            <person name="Brison A."/>
            <person name="Carone J.V."/>
            <person name="Caskin T.P."/>
            <person name="Diamond M."/>
            <person name="Durham M.E."/>
            <person name="Foxe J.M."/>
            <person name="Go M."/>
            <person name="Henderson B.A."/>
            <person name="Jones I.B."/>
            <person name="McGettigan J.A."/>
            <person name="Micheletti S.J."/>
            <person name="Nasrallah M.E."/>
            <person name="Ortiz D."/>
            <person name="Piller C.R."/>
            <person name="Privatt S.R."/>
            <person name="Schneider S.L."/>
            <person name="Sharp S."/>
            <person name="Smith T.C."/>
            <person name="Stanton J.D."/>
            <person name="Ullery H.E."/>
            <person name="Wilson R.J."/>
            <person name="Serrano M.G."/>
            <person name="Buck G."/>
            <person name="Lee V."/>
            <person name="Wang Y."/>
            <person name="Carvalho R."/>
            <person name="Voegtly L."/>
            <person name="Shi R."/>
            <person name="Duckworth R."/>
            <person name="Johnson A."/>
            <person name="Loviza R."/>
            <person name="Walstead R."/>
            <person name="Shah Z."/>
            <person name="Kiflezghi M."/>
            <person name="Wade K."/>
            <person name="Ball S.L."/>
            <person name="Bradley K.W."/>
            <person name="Asai D.J."/>
            <person name="Bowman C.A."/>
            <person name="Russell D.A."/>
            <person name="Pope W.H."/>
            <person name="Jacobs-Sera D."/>
            <person name="Hendrix R.W."/>
            <person name="Hatfull G.F."/>
        </authorList>
    </citation>
    <scope>NUCLEOTIDE SEQUENCE</scope>
</reference>
<dbReference type="InterPro" id="IPR013763">
    <property type="entry name" value="Cyclin-like_dom"/>
</dbReference>
<comment type="similarity">
    <text evidence="1">Belongs to the cyclin family. Cyclin AB subfamily.</text>
</comment>
<feature type="domain" description="Cyclin C-terminal" evidence="8">
    <location>
        <begin position="326"/>
        <end position="445"/>
    </location>
</feature>
<dbReference type="GO" id="GO:0016538">
    <property type="term" value="F:cyclin-dependent protein serine/threonine kinase regulator activity"/>
    <property type="evidence" value="ECO:0007669"/>
    <property type="project" value="InterPro"/>
</dbReference>
<feature type="domain" description="Cyclin-like" evidence="7">
    <location>
        <begin position="233"/>
        <end position="317"/>
    </location>
</feature>
<sequence length="454" mass="48310">HCPVCSGAFPCPREASGGTMQFAKAADAENGPNVRDAKSHLQIGKPSLAAQAVARRALGDIGNLVGGFHQKVNVGKDAAPVDPKAPLSGQVRPGVLTRRAAAQLAAVGPTVDGSNALTNSTDSWGAKPRNSLRPRDATLGAAAPAGTEPRSNPGRSMSQLLQDRSAAAGAKPARPSAPQDVDAASASDPLAVADYAKDIFSYYQGVEPQFMVASDYMSKQNDVNDRMRAILIDWLVDVHLKFKLMPETLYLTVNLIDRFLEAKQVTRKHLQLVGVTAMLIASKYEEIWAPEVRDFVYISDRAYSREQILQMEKVMLNTLRFNLTVPTAHQFLSRYLKIVDAASDTELVNYATYLVELALPNYAALKHPGSVTACAALYAAKAALNRGPGLPPALARHAKLTEAEVRPCAAMLAALHAGASAASLSAVYKKFSSEKLGQVAKLASPSSLLEGASA</sequence>
<evidence type="ECO:0000259" key="7">
    <source>
        <dbReference type="SMART" id="SM00385"/>
    </source>
</evidence>
<dbReference type="FunFam" id="1.10.472.10:FF:000001">
    <property type="entry name" value="G2/mitotic-specific cyclin"/>
    <property type="match status" value="1"/>
</dbReference>
<dbReference type="InterPro" id="IPR039361">
    <property type="entry name" value="Cyclin"/>
</dbReference>
<dbReference type="InterPro" id="IPR004367">
    <property type="entry name" value="Cyclin_C-dom"/>
</dbReference>
<dbReference type="AlphaFoldDB" id="A0A1D1ZNL8"/>
<dbReference type="SMART" id="SM01332">
    <property type="entry name" value="Cyclin_C"/>
    <property type="match status" value="1"/>
</dbReference>
<dbReference type="PROSITE" id="PS00292">
    <property type="entry name" value="CYCLINS"/>
    <property type="match status" value="1"/>
</dbReference>
<dbReference type="CDD" id="cd20567">
    <property type="entry name" value="CYCLIN_AtCycB-like_rpt1"/>
    <property type="match status" value="1"/>
</dbReference>
<keyword evidence="3 5" id="KW-0195">Cyclin</keyword>
<feature type="domain" description="Cyclin-like" evidence="7">
    <location>
        <begin position="330"/>
        <end position="414"/>
    </location>
</feature>
<gene>
    <name evidence="9" type="ORF">g.413</name>
</gene>
<keyword evidence="2" id="KW-0132">Cell division</keyword>
<keyword evidence="4" id="KW-0131">Cell cycle</keyword>
<dbReference type="EMBL" id="GDKF01010181">
    <property type="protein sequence ID" value="JAT68441.1"/>
    <property type="molecule type" value="Transcribed_RNA"/>
</dbReference>
<feature type="region of interest" description="Disordered" evidence="6">
    <location>
        <begin position="110"/>
        <end position="184"/>
    </location>
</feature>
<dbReference type="PIRSF" id="PIRSF001771">
    <property type="entry name" value="Cyclin_A_B_D_E"/>
    <property type="match status" value="1"/>
</dbReference>
<evidence type="ECO:0000256" key="5">
    <source>
        <dbReference type="RuleBase" id="RU000383"/>
    </source>
</evidence>